<dbReference type="PANTHER" id="PTHR43750:SF3">
    <property type="entry name" value="UDP-GLUCOSE 6-DEHYDROGENASE TUAD"/>
    <property type="match status" value="1"/>
</dbReference>
<dbReference type="RefSeq" id="WP_382392257.1">
    <property type="nucleotide sequence ID" value="NZ_JBHTCQ010000001.1"/>
</dbReference>
<evidence type="ECO:0000256" key="1">
    <source>
        <dbReference type="ARBA" id="ARBA00004701"/>
    </source>
</evidence>
<dbReference type="InterPro" id="IPR036291">
    <property type="entry name" value="NAD(P)-bd_dom_sf"/>
</dbReference>
<dbReference type="InterPro" id="IPR028357">
    <property type="entry name" value="UDPglc_DH_bac"/>
</dbReference>
<dbReference type="Proteomes" id="UP001596455">
    <property type="component" value="Unassembled WGS sequence"/>
</dbReference>
<dbReference type="SUPFAM" id="SSF52413">
    <property type="entry name" value="UDP-glucose/GDP-mannose dehydrogenase C-terminal domain"/>
    <property type="match status" value="1"/>
</dbReference>
<dbReference type="EC" id="1.1.1.22" evidence="3 7"/>
<keyword evidence="4 7" id="KW-0560">Oxidoreductase</keyword>
<evidence type="ECO:0000256" key="6">
    <source>
        <dbReference type="ARBA" id="ARBA00047473"/>
    </source>
</evidence>
<evidence type="ECO:0000259" key="8">
    <source>
        <dbReference type="SMART" id="SM00984"/>
    </source>
</evidence>
<reference evidence="10" key="1">
    <citation type="journal article" date="2019" name="Int. J. Syst. Evol. Microbiol.">
        <title>The Global Catalogue of Microorganisms (GCM) 10K type strain sequencing project: providing services to taxonomists for standard genome sequencing and annotation.</title>
        <authorList>
            <consortium name="The Broad Institute Genomics Platform"/>
            <consortium name="The Broad Institute Genome Sequencing Center for Infectious Disease"/>
            <person name="Wu L."/>
            <person name="Ma J."/>
        </authorList>
    </citation>
    <scope>NUCLEOTIDE SEQUENCE [LARGE SCALE GENOMIC DNA]</scope>
    <source>
        <strain evidence="10">JCM 1490</strain>
    </source>
</reference>
<dbReference type="InterPro" id="IPR008927">
    <property type="entry name" value="6-PGluconate_DH-like_C_sf"/>
</dbReference>
<evidence type="ECO:0000256" key="3">
    <source>
        <dbReference type="ARBA" id="ARBA00012954"/>
    </source>
</evidence>
<keyword evidence="10" id="KW-1185">Reference proteome</keyword>
<dbReference type="Gene3D" id="1.20.5.100">
    <property type="entry name" value="Cytochrome c1, transmembrane anchor, C-terminal"/>
    <property type="match status" value="1"/>
</dbReference>
<sequence>MRISVIGCGYLGAVHAASMAKLGHDVVGVDTDPAKVESLAAAEAPFFEPGLPELLRESVGSGRLSFTTDTAEVADAAVHFICVGTPQRKDGYAADLTYVDQAVAALAPHLAPGSLVAGKSTVPVGTARRLAERLAAVQPKASLAWNPEFLREGLAVQDTLHPDRIVYGVPRDGVGGDAERAEALLDEVYAAPLAEGVPKLVTDHATAELVKVAANSFLATKISFINAMAELCEATGADVTALADAIGMDVRIGRKFLNAGLGFGGGCLPKDIRAFMARAGELGADQALSFLAEVDSINMRRRVRMVDLAREVSGGSVVGRRIAVLGAAFKPDSDDVRDSPALNVAAQLQLQGADVVVTDPEANENAGKVWPTLKFADSADEAAQGADVVLLLTEWKQFRDLDPVTFGKRVRSKRILDGRNVLNPQAWRDAGWTYRALGRP</sequence>
<evidence type="ECO:0000256" key="5">
    <source>
        <dbReference type="ARBA" id="ARBA00023027"/>
    </source>
</evidence>
<evidence type="ECO:0000313" key="9">
    <source>
        <dbReference type="EMBL" id="MFC7404655.1"/>
    </source>
</evidence>
<dbReference type="Pfam" id="PF03720">
    <property type="entry name" value="UDPG_MGDP_dh_C"/>
    <property type="match status" value="1"/>
</dbReference>
<dbReference type="Pfam" id="PF00984">
    <property type="entry name" value="UDPG_MGDP_dh"/>
    <property type="match status" value="1"/>
</dbReference>
<evidence type="ECO:0000256" key="7">
    <source>
        <dbReference type="PIRNR" id="PIRNR000124"/>
    </source>
</evidence>
<dbReference type="Pfam" id="PF03721">
    <property type="entry name" value="UDPG_MGDP_dh_N"/>
    <property type="match status" value="1"/>
</dbReference>
<dbReference type="InterPro" id="IPR001732">
    <property type="entry name" value="UDP-Glc/GDP-Man_DH_N"/>
</dbReference>
<name>A0ABW2QAP6_9MICO</name>
<feature type="domain" description="UDP-glucose/GDP-mannose dehydrogenase C-terminal" evidence="8">
    <location>
        <begin position="323"/>
        <end position="424"/>
    </location>
</feature>
<dbReference type="Gene3D" id="3.40.50.720">
    <property type="entry name" value="NAD(P)-binding Rossmann-like Domain"/>
    <property type="match status" value="2"/>
</dbReference>
<evidence type="ECO:0000256" key="2">
    <source>
        <dbReference type="ARBA" id="ARBA00006601"/>
    </source>
</evidence>
<dbReference type="SMART" id="SM00984">
    <property type="entry name" value="UDPG_MGDP_dh_C"/>
    <property type="match status" value="1"/>
</dbReference>
<comment type="caution">
    <text evidence="9">The sequence shown here is derived from an EMBL/GenBank/DDBJ whole genome shotgun (WGS) entry which is preliminary data.</text>
</comment>
<dbReference type="InterPro" id="IPR014026">
    <property type="entry name" value="UDP-Glc/GDP-Man_DH_dimer"/>
</dbReference>
<organism evidence="9 10">
    <name type="scientific">Georgenia alba</name>
    <dbReference type="NCBI Taxonomy" id="2233858"/>
    <lineage>
        <taxon>Bacteria</taxon>
        <taxon>Bacillati</taxon>
        <taxon>Actinomycetota</taxon>
        <taxon>Actinomycetes</taxon>
        <taxon>Micrococcales</taxon>
        <taxon>Bogoriellaceae</taxon>
        <taxon>Georgenia</taxon>
    </lineage>
</organism>
<comment type="pathway">
    <text evidence="1">Nucleotide-sugar biosynthesis; UDP-alpha-D-glucuronate biosynthesis; UDP-alpha-D-glucuronate from UDP-alpha-D-glucose: step 1/1.</text>
</comment>
<dbReference type="PIRSF" id="PIRSF500134">
    <property type="entry name" value="UDPglc_DH_bac"/>
    <property type="match status" value="1"/>
</dbReference>
<dbReference type="PIRSF" id="PIRSF000124">
    <property type="entry name" value="UDPglc_GDPman_dh"/>
    <property type="match status" value="1"/>
</dbReference>
<keyword evidence="5 7" id="KW-0520">NAD</keyword>
<dbReference type="PANTHER" id="PTHR43750">
    <property type="entry name" value="UDP-GLUCOSE 6-DEHYDROGENASE TUAD"/>
    <property type="match status" value="1"/>
</dbReference>
<dbReference type="SUPFAM" id="SSF48179">
    <property type="entry name" value="6-phosphogluconate dehydrogenase C-terminal domain-like"/>
    <property type="match status" value="1"/>
</dbReference>
<dbReference type="GO" id="GO:0016491">
    <property type="term" value="F:oxidoreductase activity"/>
    <property type="evidence" value="ECO:0007669"/>
    <property type="project" value="UniProtKB-KW"/>
</dbReference>
<dbReference type="InterPro" id="IPR036220">
    <property type="entry name" value="UDP-Glc/GDP-Man_DH_C_sf"/>
</dbReference>
<gene>
    <name evidence="9" type="ORF">ACFQQL_06000</name>
</gene>
<dbReference type="InterPro" id="IPR017476">
    <property type="entry name" value="UDP-Glc/GDP-Man"/>
</dbReference>
<comment type="catalytic activity">
    <reaction evidence="6 7">
        <text>UDP-alpha-D-glucose + 2 NAD(+) + H2O = UDP-alpha-D-glucuronate + 2 NADH + 3 H(+)</text>
        <dbReference type="Rhea" id="RHEA:23596"/>
        <dbReference type="ChEBI" id="CHEBI:15377"/>
        <dbReference type="ChEBI" id="CHEBI:15378"/>
        <dbReference type="ChEBI" id="CHEBI:57540"/>
        <dbReference type="ChEBI" id="CHEBI:57945"/>
        <dbReference type="ChEBI" id="CHEBI:58052"/>
        <dbReference type="ChEBI" id="CHEBI:58885"/>
        <dbReference type="EC" id="1.1.1.22"/>
    </reaction>
</comment>
<comment type="similarity">
    <text evidence="2 7">Belongs to the UDP-glucose/GDP-mannose dehydrogenase family.</text>
</comment>
<accession>A0ABW2QAP6</accession>
<dbReference type="NCBIfam" id="TIGR03026">
    <property type="entry name" value="NDP-sugDHase"/>
    <property type="match status" value="1"/>
</dbReference>
<dbReference type="InterPro" id="IPR014027">
    <property type="entry name" value="UDP-Glc/GDP-Man_DH_C"/>
</dbReference>
<evidence type="ECO:0000256" key="4">
    <source>
        <dbReference type="ARBA" id="ARBA00023002"/>
    </source>
</evidence>
<proteinExistence type="inferred from homology"/>
<protein>
    <recommendedName>
        <fullName evidence="3 7">UDP-glucose 6-dehydrogenase</fullName>
        <ecNumber evidence="3 7">1.1.1.22</ecNumber>
    </recommendedName>
</protein>
<dbReference type="SUPFAM" id="SSF51735">
    <property type="entry name" value="NAD(P)-binding Rossmann-fold domains"/>
    <property type="match status" value="1"/>
</dbReference>
<evidence type="ECO:0000313" key="10">
    <source>
        <dbReference type="Proteomes" id="UP001596455"/>
    </source>
</evidence>
<dbReference type="EMBL" id="JBHTCQ010000001">
    <property type="protein sequence ID" value="MFC7404655.1"/>
    <property type="molecule type" value="Genomic_DNA"/>
</dbReference>